<comment type="caution">
    <text evidence="2">The sequence shown here is derived from an EMBL/GenBank/DDBJ whole genome shotgun (WGS) entry which is preliminary data.</text>
</comment>
<evidence type="ECO:0000256" key="1">
    <source>
        <dbReference type="SAM" id="MobiDB-lite"/>
    </source>
</evidence>
<name>A0A0D6PLV4_9PROT</name>
<keyword evidence="3" id="KW-1185">Reference proteome</keyword>
<proteinExistence type="predicted"/>
<dbReference type="STRING" id="1120923.SAMN02746095_03520"/>
<dbReference type="RefSeq" id="WP_199444766.1">
    <property type="nucleotide sequence ID" value="NZ_BANC01000175.1"/>
</dbReference>
<organism evidence="2 3">
    <name type="scientific">Acidocella aminolytica 101 = DSM 11237</name>
    <dbReference type="NCBI Taxonomy" id="1120923"/>
    <lineage>
        <taxon>Bacteria</taxon>
        <taxon>Pseudomonadati</taxon>
        <taxon>Pseudomonadota</taxon>
        <taxon>Alphaproteobacteria</taxon>
        <taxon>Acetobacterales</taxon>
        <taxon>Acidocellaceae</taxon>
        <taxon>Acidocella</taxon>
    </lineage>
</organism>
<dbReference type="AlphaFoldDB" id="A0A0D6PLV4"/>
<gene>
    <name evidence="2" type="ORF">Aam_178_003</name>
</gene>
<evidence type="ECO:0000313" key="2">
    <source>
        <dbReference type="EMBL" id="GAN82213.1"/>
    </source>
</evidence>
<dbReference type="EMBL" id="BANC01000175">
    <property type="protein sequence ID" value="GAN82213.1"/>
    <property type="molecule type" value="Genomic_DNA"/>
</dbReference>
<evidence type="ECO:0000313" key="3">
    <source>
        <dbReference type="Proteomes" id="UP000032668"/>
    </source>
</evidence>
<dbReference type="Proteomes" id="UP000032668">
    <property type="component" value="Unassembled WGS sequence"/>
</dbReference>
<reference evidence="2 3" key="1">
    <citation type="submission" date="2012-11" db="EMBL/GenBank/DDBJ databases">
        <title>Whole genome sequence of Acidocella aminolytica 101 = DSM 11237.</title>
        <authorList>
            <person name="Azuma Y."/>
            <person name="Higashiura N."/>
            <person name="Hirakawa H."/>
            <person name="Matsushita K."/>
        </authorList>
    </citation>
    <scope>NUCLEOTIDE SEQUENCE [LARGE SCALE GENOMIC DNA]</scope>
    <source>
        <strain evidence="3">101 / DSM 11237</strain>
    </source>
</reference>
<feature type="region of interest" description="Disordered" evidence="1">
    <location>
        <begin position="69"/>
        <end position="89"/>
    </location>
</feature>
<sequence>MTLILPEDFGADDRYQVVGNLTRVEAETLVVGYNFDLRTNELSAERVPNPKAGTQHQFVAHRLKEQASKPVSMTGIPVQHDENNLADEE</sequence>
<protein>
    <submittedName>
        <fullName evidence="2">Uncharacterized protein</fullName>
    </submittedName>
</protein>
<accession>A0A0D6PLV4</accession>